<dbReference type="PANTHER" id="PTHR32089">
    <property type="entry name" value="METHYL-ACCEPTING CHEMOTAXIS PROTEIN MCPB"/>
    <property type="match status" value="1"/>
</dbReference>
<dbReference type="PROSITE" id="PS50111">
    <property type="entry name" value="CHEMOTAXIS_TRANSDUC_2"/>
    <property type="match status" value="1"/>
</dbReference>
<keyword evidence="2" id="KW-1003">Cell membrane</keyword>
<dbReference type="InterPro" id="IPR035965">
    <property type="entry name" value="PAS-like_dom_sf"/>
</dbReference>
<evidence type="ECO:0000256" key="11">
    <source>
        <dbReference type="PROSITE-ProRule" id="PRU00284"/>
    </source>
</evidence>
<dbReference type="Pfam" id="PF08447">
    <property type="entry name" value="PAS_3"/>
    <property type="match status" value="1"/>
</dbReference>
<evidence type="ECO:0000256" key="4">
    <source>
        <dbReference type="ARBA" id="ARBA00022500"/>
    </source>
</evidence>
<dbReference type="Gene3D" id="1.10.287.950">
    <property type="entry name" value="Methyl-accepting chemotaxis protein"/>
    <property type="match status" value="1"/>
</dbReference>
<keyword evidence="3" id="KW-0488">Methylation</keyword>
<keyword evidence="12" id="KW-0175">Coiled coil</keyword>
<evidence type="ECO:0000313" key="17">
    <source>
        <dbReference type="Proteomes" id="UP000663281"/>
    </source>
</evidence>
<keyword evidence="17" id="KW-1185">Reference proteome</keyword>
<keyword evidence="7 13" id="KW-1133">Transmembrane helix</keyword>
<dbReference type="PANTHER" id="PTHR32089:SF74">
    <property type="entry name" value="METHYL-ACCEPTING CHEMOTAXIS PROTEIN AER"/>
    <property type="match status" value="1"/>
</dbReference>
<evidence type="ECO:0000256" key="6">
    <source>
        <dbReference type="ARBA" id="ARBA00022692"/>
    </source>
</evidence>
<dbReference type="InterPro" id="IPR004089">
    <property type="entry name" value="MCPsignal_dom"/>
</dbReference>
<feature type="transmembrane region" description="Helical" evidence="13">
    <location>
        <begin position="141"/>
        <end position="166"/>
    </location>
</feature>
<evidence type="ECO:0000256" key="8">
    <source>
        <dbReference type="ARBA" id="ARBA00023136"/>
    </source>
</evidence>
<evidence type="ECO:0000256" key="2">
    <source>
        <dbReference type="ARBA" id="ARBA00022475"/>
    </source>
</evidence>
<dbReference type="AlphaFoldDB" id="A0A974XJN2"/>
<sequence length="518" mass="56247">MRINQPVTNRERTFPQDVKLISVTDLNSHITDCNQAFVDISGFTKEELLGQPHNLVRHPDMPPEAFKVMWQHLREGKAWMGLVKNRCKNGDFYWVDAYVTPVTDKGKVIGYESVRSSPKPADVRRAEALYRRINEGRAKAGSAWGSLVGGLLPSAAVLAGIGFWFAGWPVVALAWLGAWPLLVQALAATRSQRVFKELNALTSESFSHPLAAASYTEEKGPLGMLKVAVLSGKAHLGTVLTRIESVAAGVSQASNRGLTLSQQATANIRQQQVETDLVATAMTEMTASIANVSNHVKDSAQEAEQAATLAGQSMEVAVTTRGSIEQLNNTVSQISRSVTELAQQTNQIAAAAEMIEQIAEQTNLLALNAAIEAARAGEQGRGFAVVADEVRHLAQRTQQSTRDIYAVVNHLIHSAKSAEEVAKVGKAEAEAGLSQVFRNEQMLQGIAEAVNRIAAMSEQMANVIDQQQSVSEEINEQVVNISAKALDSLEQSELASSQIQQLERAANDLHELVSRFRR</sequence>
<dbReference type="SMART" id="SM00283">
    <property type="entry name" value="MA"/>
    <property type="match status" value="1"/>
</dbReference>
<dbReference type="CDD" id="cd11386">
    <property type="entry name" value="MCP_signal"/>
    <property type="match status" value="1"/>
</dbReference>
<dbReference type="FunFam" id="1.10.287.950:FF:000001">
    <property type="entry name" value="Methyl-accepting chemotaxis sensory transducer"/>
    <property type="match status" value="1"/>
</dbReference>
<comment type="subcellular location">
    <subcellularLocation>
        <location evidence="1">Cell inner membrane</location>
        <topology evidence="1">Multi-pass membrane protein</topology>
    </subcellularLocation>
</comment>
<name>A0A974XJN2_9GAMM</name>
<dbReference type="KEGG" id="scyp:JYB88_15915"/>
<dbReference type="SMART" id="SM00091">
    <property type="entry name" value="PAS"/>
    <property type="match status" value="1"/>
</dbReference>
<keyword evidence="6 13" id="KW-0812">Transmembrane</keyword>
<dbReference type="GO" id="GO:0004888">
    <property type="term" value="F:transmembrane signaling receptor activity"/>
    <property type="evidence" value="ECO:0007669"/>
    <property type="project" value="InterPro"/>
</dbReference>
<dbReference type="SUPFAM" id="SSF58104">
    <property type="entry name" value="Methyl-accepting chemotaxis protein (MCP) signaling domain"/>
    <property type="match status" value="1"/>
</dbReference>
<gene>
    <name evidence="16" type="ORF">JYB88_15915</name>
</gene>
<dbReference type="InterPro" id="IPR013655">
    <property type="entry name" value="PAS_fold_3"/>
</dbReference>
<evidence type="ECO:0000313" key="16">
    <source>
        <dbReference type="EMBL" id="QSX29660.1"/>
    </source>
</evidence>
<evidence type="ECO:0000259" key="15">
    <source>
        <dbReference type="PROSITE" id="PS50112"/>
    </source>
</evidence>
<evidence type="ECO:0000256" key="7">
    <source>
        <dbReference type="ARBA" id="ARBA00022989"/>
    </source>
</evidence>
<dbReference type="Pfam" id="PF00015">
    <property type="entry name" value="MCPsignal"/>
    <property type="match status" value="1"/>
</dbReference>
<keyword evidence="9 11" id="KW-0807">Transducer</keyword>
<evidence type="ECO:0000256" key="3">
    <source>
        <dbReference type="ARBA" id="ARBA00022481"/>
    </source>
</evidence>
<protein>
    <submittedName>
        <fullName evidence="16">Methyl-accepting chemotaxis protein</fullName>
    </submittedName>
</protein>
<feature type="domain" description="PAS" evidence="15">
    <location>
        <begin position="21"/>
        <end position="76"/>
    </location>
</feature>
<dbReference type="FunFam" id="3.30.450.20:FF:000046">
    <property type="entry name" value="Aerotaxis sensor receptor"/>
    <property type="match status" value="1"/>
</dbReference>
<dbReference type="GO" id="GO:0052131">
    <property type="term" value="P:positive aerotaxis"/>
    <property type="evidence" value="ECO:0007669"/>
    <property type="project" value="UniProtKB-ARBA"/>
</dbReference>
<evidence type="ECO:0000256" key="10">
    <source>
        <dbReference type="ARBA" id="ARBA00029447"/>
    </source>
</evidence>
<dbReference type="GO" id="GO:0005886">
    <property type="term" value="C:plasma membrane"/>
    <property type="evidence" value="ECO:0007669"/>
    <property type="project" value="UniProtKB-SubCell"/>
</dbReference>
<feature type="domain" description="Methyl-accepting transducer" evidence="14">
    <location>
        <begin position="246"/>
        <end position="482"/>
    </location>
</feature>
<feature type="coiled-coil region" evidence="12">
    <location>
        <begin position="324"/>
        <end position="361"/>
    </location>
</feature>
<dbReference type="RefSeq" id="WP_207324739.1">
    <property type="nucleotide sequence ID" value="NZ_CP071504.1"/>
</dbReference>
<dbReference type="GO" id="GO:0007165">
    <property type="term" value="P:signal transduction"/>
    <property type="evidence" value="ECO:0007669"/>
    <property type="project" value="UniProtKB-KW"/>
</dbReference>
<proteinExistence type="inferred from homology"/>
<evidence type="ECO:0000256" key="1">
    <source>
        <dbReference type="ARBA" id="ARBA00004429"/>
    </source>
</evidence>
<keyword evidence="4" id="KW-0145">Chemotaxis</keyword>
<dbReference type="PRINTS" id="PR00260">
    <property type="entry name" value="CHEMTRNSDUCR"/>
</dbReference>
<keyword evidence="8 13" id="KW-0472">Membrane</keyword>
<dbReference type="NCBIfam" id="TIGR00229">
    <property type="entry name" value="sensory_box"/>
    <property type="match status" value="1"/>
</dbReference>
<comment type="similarity">
    <text evidence="10">Belongs to the methyl-accepting chemotaxis (MCP) protein family.</text>
</comment>
<dbReference type="Gene3D" id="3.30.450.20">
    <property type="entry name" value="PAS domain"/>
    <property type="match status" value="1"/>
</dbReference>
<evidence type="ECO:0000256" key="12">
    <source>
        <dbReference type="SAM" id="Coils"/>
    </source>
</evidence>
<feature type="transmembrane region" description="Helical" evidence="13">
    <location>
        <begin position="172"/>
        <end position="189"/>
    </location>
</feature>
<organism evidence="16 17">
    <name type="scientific">Shewanella cyperi</name>
    <dbReference type="NCBI Taxonomy" id="2814292"/>
    <lineage>
        <taxon>Bacteria</taxon>
        <taxon>Pseudomonadati</taxon>
        <taxon>Pseudomonadota</taxon>
        <taxon>Gammaproteobacteria</taxon>
        <taxon>Alteromonadales</taxon>
        <taxon>Shewanellaceae</taxon>
        <taxon>Shewanella</taxon>
    </lineage>
</organism>
<evidence type="ECO:0000256" key="13">
    <source>
        <dbReference type="SAM" id="Phobius"/>
    </source>
</evidence>
<evidence type="ECO:0000259" key="14">
    <source>
        <dbReference type="PROSITE" id="PS50111"/>
    </source>
</evidence>
<dbReference type="EMBL" id="CP071504">
    <property type="protein sequence ID" value="QSX29660.1"/>
    <property type="molecule type" value="Genomic_DNA"/>
</dbReference>
<dbReference type="InterPro" id="IPR004090">
    <property type="entry name" value="Chemotax_Me-accpt_rcpt"/>
</dbReference>
<dbReference type="InterPro" id="IPR000014">
    <property type="entry name" value="PAS"/>
</dbReference>
<dbReference type="CDD" id="cd00130">
    <property type="entry name" value="PAS"/>
    <property type="match status" value="1"/>
</dbReference>
<evidence type="ECO:0000256" key="5">
    <source>
        <dbReference type="ARBA" id="ARBA00022519"/>
    </source>
</evidence>
<dbReference type="Proteomes" id="UP000663281">
    <property type="component" value="Chromosome"/>
</dbReference>
<evidence type="ECO:0000256" key="9">
    <source>
        <dbReference type="ARBA" id="ARBA00023224"/>
    </source>
</evidence>
<accession>A0A974XJN2</accession>
<dbReference type="PROSITE" id="PS50112">
    <property type="entry name" value="PAS"/>
    <property type="match status" value="1"/>
</dbReference>
<reference evidence="16 17" key="1">
    <citation type="submission" date="2021-03" db="EMBL/GenBank/DDBJ databases">
        <title>Novel species identification of genus Shewanella.</title>
        <authorList>
            <person name="Liu G."/>
            <person name="Zhang Q."/>
        </authorList>
    </citation>
    <scope>NUCLEOTIDE SEQUENCE [LARGE SCALE GENOMIC DNA]</scope>
    <source>
        <strain evidence="16 17">FJAT-53726</strain>
    </source>
</reference>
<keyword evidence="5" id="KW-0997">Cell inner membrane</keyword>
<dbReference type="SUPFAM" id="SSF55785">
    <property type="entry name" value="PYP-like sensor domain (PAS domain)"/>
    <property type="match status" value="1"/>
</dbReference>